<dbReference type="EMBL" id="WHNP01000063">
    <property type="protein sequence ID" value="MPW22327.1"/>
    <property type="molecule type" value="Genomic_DNA"/>
</dbReference>
<comment type="caution">
    <text evidence="2">The sequence shown here is derived from an EMBL/GenBank/DDBJ whole genome shotgun (WGS) entry which is preliminary data.</text>
</comment>
<dbReference type="SUPFAM" id="SSF52096">
    <property type="entry name" value="ClpP/crotonase"/>
    <property type="match status" value="1"/>
</dbReference>
<comment type="similarity">
    <text evidence="1">Belongs to the enoyl-CoA hydratase/isomerase family.</text>
</comment>
<dbReference type="Proteomes" id="UP000484381">
    <property type="component" value="Unassembled WGS sequence"/>
</dbReference>
<reference evidence="2 3" key="1">
    <citation type="submission" date="2019-10" db="EMBL/GenBank/DDBJ databases">
        <title>Paraburkholderia sp. isolated from nodules of Mimosa pudica from Brazilian Atlantic Forest soils.</title>
        <authorList>
            <person name="Paulitsch F."/>
            <person name="Hungria M."/>
            <person name="Dall'Agnol R."/>
        </authorList>
    </citation>
    <scope>NUCLEOTIDE SEQUENCE [LARGE SCALE GENOMIC DNA]</scope>
    <source>
        <strain evidence="2 3">CNPSo 3157</strain>
    </source>
</reference>
<protein>
    <submittedName>
        <fullName evidence="2">Crotonase/enoyl-CoA hydratase family protein</fullName>
    </submittedName>
</protein>
<evidence type="ECO:0000313" key="2">
    <source>
        <dbReference type="EMBL" id="MPW22327.1"/>
    </source>
</evidence>
<organism evidence="2 3">
    <name type="scientific">Paraburkholderia franconis</name>
    <dbReference type="NCBI Taxonomy" id="2654983"/>
    <lineage>
        <taxon>Bacteria</taxon>
        <taxon>Pseudomonadati</taxon>
        <taxon>Pseudomonadota</taxon>
        <taxon>Betaproteobacteria</taxon>
        <taxon>Burkholderiales</taxon>
        <taxon>Burkholderiaceae</taxon>
        <taxon>Paraburkholderia</taxon>
    </lineage>
</organism>
<dbReference type="InterPro" id="IPR014748">
    <property type="entry name" value="Enoyl-CoA_hydra_C"/>
</dbReference>
<dbReference type="PANTHER" id="PTHR43802">
    <property type="entry name" value="ENOYL-COA HYDRATASE"/>
    <property type="match status" value="1"/>
</dbReference>
<dbReference type="InterPro" id="IPR029045">
    <property type="entry name" value="ClpP/crotonase-like_dom_sf"/>
</dbReference>
<dbReference type="RefSeq" id="WP_152766966.1">
    <property type="nucleotide sequence ID" value="NZ_WHNP01000063.1"/>
</dbReference>
<dbReference type="NCBIfam" id="NF006013">
    <property type="entry name" value="PRK08150.1"/>
    <property type="match status" value="1"/>
</dbReference>
<name>A0A7X1NI95_9BURK</name>
<dbReference type="CDD" id="cd06558">
    <property type="entry name" value="crotonase-like"/>
    <property type="match status" value="1"/>
</dbReference>
<accession>A0A7X1NI95</accession>
<dbReference type="Gene3D" id="3.90.226.10">
    <property type="entry name" value="2-enoyl-CoA Hydratase, Chain A, domain 1"/>
    <property type="match status" value="1"/>
</dbReference>
<dbReference type="InterPro" id="IPR001753">
    <property type="entry name" value="Enoyl-CoA_hydra/iso"/>
</dbReference>
<dbReference type="GO" id="GO:0003824">
    <property type="term" value="F:catalytic activity"/>
    <property type="evidence" value="ECO:0007669"/>
    <property type="project" value="UniProtKB-ARBA"/>
</dbReference>
<keyword evidence="3" id="KW-1185">Reference proteome</keyword>
<evidence type="ECO:0000313" key="3">
    <source>
        <dbReference type="Proteomes" id="UP000484381"/>
    </source>
</evidence>
<dbReference type="Gene3D" id="1.10.12.10">
    <property type="entry name" value="Lyase 2-enoyl-coa Hydratase, Chain A, domain 2"/>
    <property type="match status" value="1"/>
</dbReference>
<sequence>MHTENTEAAQPLIQIEREDEIALVKLNRASKRNAINDALLAELDAAFSHGLNGARAVILHGEGEHFCAGLDLFELLSKRSPDVLVGMRRSRQWHRTFDLIQYGELPVISVLKGGVIGGGFELAAATHVRVAELSAFFQLPEGQRGIFLGGGGSVRIPRLIGASRVIEMMLTGNVLDVDTAHRIGLAHHVTDNGAGLARARELAGAIVRNAPATNYAIINGIGRISEMPLGEGLFAETMVTAMTRSANTDAAKRISEFFDGRRQASATAD</sequence>
<evidence type="ECO:0000256" key="1">
    <source>
        <dbReference type="ARBA" id="ARBA00005254"/>
    </source>
</evidence>
<gene>
    <name evidence="2" type="ORF">GCT13_37245</name>
</gene>
<dbReference type="Pfam" id="PF00378">
    <property type="entry name" value="ECH_1"/>
    <property type="match status" value="1"/>
</dbReference>
<dbReference type="AlphaFoldDB" id="A0A7X1NI95"/>
<proteinExistence type="inferred from homology"/>
<dbReference type="PANTHER" id="PTHR43802:SF1">
    <property type="entry name" value="IP11341P-RELATED"/>
    <property type="match status" value="1"/>
</dbReference>